<evidence type="ECO:0000313" key="19">
    <source>
        <dbReference type="EMBL" id="GCB18539.1"/>
    </source>
</evidence>
<comment type="function">
    <text evidence="13">The coatomer is a cytosolic protein complex that binds to dilysine motifs and reversibly associates with Golgi non-clathrin-coated vesicles, which further mediate biosynthetic protein transport from the ER, via the Golgi up to the trans Golgi network. Coatomer complex is required for budding from Golgi membranes, and is essential for the retrograde Golgi-to-ER transport of dilysine-tagged proteins.</text>
</comment>
<feature type="region of interest" description="Disordered" evidence="16">
    <location>
        <begin position="1072"/>
        <end position="1128"/>
    </location>
</feature>
<dbReference type="FunFam" id="2.130.10.10:FF:000016">
    <property type="entry name" value="Coatomer alpha subunit, putative"/>
    <property type="match status" value="1"/>
</dbReference>
<feature type="repeat" description="WD" evidence="15">
    <location>
        <begin position="346"/>
        <end position="378"/>
    </location>
</feature>
<dbReference type="InterPro" id="IPR006806">
    <property type="entry name" value="NDUFA5"/>
</dbReference>
<proteinExistence type="inferred from homology"/>
<dbReference type="GO" id="GO:0005198">
    <property type="term" value="F:structural molecule activity"/>
    <property type="evidence" value="ECO:0007669"/>
    <property type="project" value="InterPro"/>
</dbReference>
<organism evidence="19 20">
    <name type="scientific">Aspergillus awamori</name>
    <name type="common">Black koji mold</name>
    <dbReference type="NCBI Taxonomy" id="105351"/>
    <lineage>
        <taxon>Eukaryota</taxon>
        <taxon>Fungi</taxon>
        <taxon>Dikarya</taxon>
        <taxon>Ascomycota</taxon>
        <taxon>Pezizomycotina</taxon>
        <taxon>Eurotiomycetes</taxon>
        <taxon>Eurotiomycetidae</taxon>
        <taxon>Eurotiales</taxon>
        <taxon>Aspergillaceae</taxon>
        <taxon>Aspergillus</taxon>
    </lineage>
</organism>
<feature type="region of interest" description="Disordered" evidence="16">
    <location>
        <begin position="107"/>
        <end position="144"/>
    </location>
</feature>
<feature type="compositionally biased region" description="Basic and acidic residues" evidence="16">
    <location>
        <begin position="113"/>
        <end position="125"/>
    </location>
</feature>
<accession>A0A401KH55</accession>
<keyword evidence="9" id="KW-0653">Protein transport</keyword>
<evidence type="ECO:0000256" key="5">
    <source>
        <dbReference type="ARBA" id="ARBA00022490"/>
    </source>
</evidence>
<keyword evidence="4" id="KW-0813">Transport</keyword>
<dbReference type="Gene3D" id="1.25.40.470">
    <property type="match status" value="1"/>
</dbReference>
<dbReference type="GO" id="GO:0006886">
    <property type="term" value="P:intracellular protein transport"/>
    <property type="evidence" value="ECO:0007669"/>
    <property type="project" value="InterPro"/>
</dbReference>
<dbReference type="SUPFAM" id="SSF50978">
    <property type="entry name" value="WD40 repeat-like"/>
    <property type="match status" value="2"/>
</dbReference>
<dbReference type="Pfam" id="PF04053">
    <property type="entry name" value="B-prop_COPA_B_2nd"/>
    <property type="match status" value="1"/>
</dbReference>
<evidence type="ECO:0000256" key="8">
    <source>
        <dbReference type="ARBA" id="ARBA00022892"/>
    </source>
</evidence>
<evidence type="ECO:0000256" key="9">
    <source>
        <dbReference type="ARBA" id="ARBA00022927"/>
    </source>
</evidence>
<feature type="compositionally biased region" description="Acidic residues" evidence="16">
    <location>
        <begin position="1101"/>
        <end position="1128"/>
    </location>
</feature>
<dbReference type="PROSITE" id="PS50082">
    <property type="entry name" value="WD_REPEATS_2"/>
    <property type="match status" value="4"/>
</dbReference>
<evidence type="ECO:0000256" key="10">
    <source>
        <dbReference type="ARBA" id="ARBA00023034"/>
    </source>
</evidence>
<dbReference type="PANTHER" id="PTHR19876">
    <property type="entry name" value="COATOMER"/>
    <property type="match status" value="1"/>
</dbReference>
<keyword evidence="12" id="KW-0968">Cytoplasmic vesicle</keyword>
<keyword evidence="6 15" id="KW-0853">WD repeat</keyword>
<dbReference type="STRING" id="105351.A0A401KH55"/>
<evidence type="ECO:0000259" key="18">
    <source>
        <dbReference type="Pfam" id="PF23953"/>
    </source>
</evidence>
<dbReference type="InterPro" id="IPR056176">
    <property type="entry name" value="TPR_COPA_B"/>
</dbReference>
<evidence type="ECO:0000256" key="2">
    <source>
        <dbReference type="ARBA" id="ARBA00004347"/>
    </source>
</evidence>
<dbReference type="InterPro" id="IPR006692">
    <property type="entry name" value="Beta-prop_COPA/B_2nd"/>
</dbReference>
<keyword evidence="8" id="KW-0931">ER-Golgi transport</keyword>
<keyword evidence="7" id="KW-0677">Repeat</keyword>
<dbReference type="GO" id="GO:0006888">
    <property type="term" value="P:endoplasmic reticulum to Golgi vesicle-mediated transport"/>
    <property type="evidence" value="ECO:0007669"/>
    <property type="project" value="TreeGrafter"/>
</dbReference>
<evidence type="ECO:0000256" key="15">
    <source>
        <dbReference type="PROSITE-ProRule" id="PRU00221"/>
    </source>
</evidence>
<comment type="caution">
    <text evidence="19">The sequence shown here is derived from an EMBL/GenBank/DDBJ whole genome shotgun (WGS) entry which is preliminary data.</text>
</comment>
<evidence type="ECO:0000256" key="14">
    <source>
        <dbReference type="ARBA" id="ARBA00032920"/>
    </source>
</evidence>
<dbReference type="GO" id="GO:0022904">
    <property type="term" value="P:respiratory electron transport chain"/>
    <property type="evidence" value="ECO:0007669"/>
    <property type="project" value="InterPro"/>
</dbReference>
<evidence type="ECO:0000313" key="20">
    <source>
        <dbReference type="Proteomes" id="UP000286921"/>
    </source>
</evidence>
<evidence type="ECO:0000256" key="13">
    <source>
        <dbReference type="ARBA" id="ARBA00025536"/>
    </source>
</evidence>
<dbReference type="PANTHER" id="PTHR19876:SF2">
    <property type="entry name" value="COATOMER SUBUNIT BETA"/>
    <property type="match status" value="1"/>
</dbReference>
<reference evidence="19 20" key="1">
    <citation type="submission" date="2016-09" db="EMBL/GenBank/DDBJ databases">
        <title>Aspergillus awamori IFM 58123T.</title>
        <authorList>
            <person name="Kusuya Y."/>
            <person name="Shimizu M."/>
            <person name="Takahashi H."/>
            <person name="Yaguchi T."/>
        </authorList>
    </citation>
    <scope>NUCLEOTIDE SEQUENCE [LARGE SCALE GENOMIC DNA]</scope>
    <source>
        <strain evidence="19 20">IFM 58123</strain>
    </source>
</reference>
<dbReference type="EMBL" id="BDHI01000001">
    <property type="protein sequence ID" value="GCB18539.1"/>
    <property type="molecule type" value="Genomic_DNA"/>
</dbReference>
<feature type="domain" description="COPA/B second beta-propeller" evidence="17">
    <location>
        <begin position="571"/>
        <end position="830"/>
    </location>
</feature>
<dbReference type="PRINTS" id="PR00320">
    <property type="entry name" value="GPROTEINBRPT"/>
</dbReference>
<dbReference type="PROSITE" id="PS50294">
    <property type="entry name" value="WD_REPEATS_REGION"/>
    <property type="match status" value="3"/>
</dbReference>
<evidence type="ECO:0000256" key="3">
    <source>
        <dbReference type="ARBA" id="ARBA00010844"/>
    </source>
</evidence>
<evidence type="ECO:0000256" key="16">
    <source>
        <dbReference type="SAM" id="MobiDB-lite"/>
    </source>
</evidence>
<dbReference type="CDD" id="cd22947">
    <property type="entry name" value="Coatomer_WDAD_beta-like"/>
    <property type="match status" value="1"/>
</dbReference>
<dbReference type="Pfam" id="PF23953">
    <property type="entry name" value="TPR_COPA_B"/>
    <property type="match status" value="1"/>
</dbReference>
<dbReference type="InterPro" id="IPR020472">
    <property type="entry name" value="WD40_PAC1"/>
</dbReference>
<dbReference type="SMART" id="SM00320">
    <property type="entry name" value="WD40"/>
    <property type="match status" value="7"/>
</dbReference>
<sequence>MRSTFRLLAGVKPARYLEPFAPTGLTGIVTHPSPRPTLIFLYKSTLDKLKAFPESSVYRQSTEALTRHRLQIVESTKPPGFDAWLERVKKAVAEEPERFASLRRPDGTYAAWQRDDGSDNPRGEEWNGESIEPTTEGPARTAEEEARWHKAIEESTKPTAESDFYTAQMKWENEPALEAEQIAEIERQIGAGLIEEVIEVAEGELKVVDELYKTSAWEELSEKPRPGQWSYFERKTEPFSDAAHSRDSPSPHNMKLDVKRQLFARSERVKGIDFHPTEPWILTTLYSGHVYIWSYETQSIIKTFELTDVPVRAGRFIARKNWIVCGSDDFQLRVYNYNTSEKIASFEAHPDYIRSIAVHPTQPFVLTASDDMTIKLWDWERGWKCVQVYEGHSHYVMGLAINPKDTNTFASACLDRTVKIWSLGSPHANFTLEAHETKGVNHVDYYPQADKPYLLTTSDDRTVKIWDYTTKALIATLEGHTSNVSFACYHPELPVIISGSEDGTIKLWHANTYRLEQSLSYGLERAWCIAYQRGRQGVAMGFDDGAVVVKMGREEPAVSMDGSGKIIWARHNEVVSTVIKGGDASIKDGAPLSLPTKELGSCEVYPQTLSHSPNGRFVSVCGDGEYIIYTALAWRNKAFGQALDFAWGSKDNSNDYAIRESTTSVKIFKNFKEVSGGLDVGFQAEGLTDGVLLGVKGQGGIGMFDWETGNLVRRIEVDPKAVYWSESGELVTLACEDTFYVLRFSRENYVNGLNAGEADEDGVESAFEVVTDINESVRTGQWVGDCFIYTNSTNRLNYLVGDQTYTISHFDQGMYVLGYLPRDGRVYLADKDVNVVSFGLSLSMVEYQTVVLRGDMDMAAELLKDVPQDQMNKVARFLEGQGYKEMALEVATDQEHRFELALGLSNLDIALEIAREANNEHKWKTVGDAALAGWNLALAQECFTNAKDVGSLLLLHTASGNKDGLRQLAEQASEAGLHNVAFSTFWSLGDVDGCIDLLVRTNRLAESVLFAQTYKPSRAPALVAQWKESLEGSGKTKIARLIGIPPGCPDLAADDDLFPEWDEYLRLEKEGVVPEPPSSESLIDVHADEDGNAVSAANGEPEVEAQAEAEAEAEAEEEEEEEVEETEA</sequence>
<dbReference type="AlphaFoldDB" id="A0A401KH55"/>
<feature type="repeat" description="WD" evidence="15">
    <location>
        <begin position="389"/>
        <end position="431"/>
    </location>
</feature>
<evidence type="ECO:0000256" key="11">
    <source>
        <dbReference type="ARBA" id="ARBA00023136"/>
    </source>
</evidence>
<keyword evidence="5" id="KW-0963">Cytoplasm</keyword>
<dbReference type="CDD" id="cd00200">
    <property type="entry name" value="WD40"/>
    <property type="match status" value="1"/>
</dbReference>
<dbReference type="InterPro" id="IPR001680">
    <property type="entry name" value="WD40_rpt"/>
</dbReference>
<dbReference type="Proteomes" id="UP000286921">
    <property type="component" value="Unassembled WGS sequence"/>
</dbReference>
<comment type="subcellular location">
    <subcellularLocation>
        <location evidence="2">Cytoplasmic vesicle</location>
        <location evidence="2">COPI-coated vesicle membrane</location>
        <topology evidence="2">Peripheral membrane protein</topology>
        <orientation evidence="2">Cytoplasmic side</orientation>
    </subcellularLocation>
    <subcellularLocation>
        <location evidence="1">Golgi apparatus membrane</location>
        <topology evidence="1">Peripheral membrane protein</topology>
        <orientation evidence="1">Cytoplasmic side</orientation>
    </subcellularLocation>
</comment>
<dbReference type="InterPro" id="IPR015943">
    <property type="entry name" value="WD40/YVTN_repeat-like_dom_sf"/>
</dbReference>
<feature type="repeat" description="WD" evidence="15">
    <location>
        <begin position="477"/>
        <end position="518"/>
    </location>
</feature>
<dbReference type="Gene3D" id="2.130.10.10">
    <property type="entry name" value="YVTN repeat-like/Quinoprotein amine dehydrogenase"/>
    <property type="match status" value="1"/>
</dbReference>
<name>A0A401KH55_ASPAW</name>
<evidence type="ECO:0000256" key="6">
    <source>
        <dbReference type="ARBA" id="ARBA00022574"/>
    </source>
</evidence>
<evidence type="ECO:0000256" key="12">
    <source>
        <dbReference type="ARBA" id="ARBA00023329"/>
    </source>
</evidence>
<feature type="repeat" description="WD" evidence="15">
    <location>
        <begin position="433"/>
        <end position="476"/>
    </location>
</feature>
<evidence type="ECO:0000256" key="1">
    <source>
        <dbReference type="ARBA" id="ARBA00004255"/>
    </source>
</evidence>
<protein>
    <recommendedName>
        <fullName evidence="14">Beta'-coat protein</fullName>
    </recommendedName>
</protein>
<keyword evidence="10" id="KW-0333">Golgi apparatus</keyword>
<evidence type="ECO:0000259" key="17">
    <source>
        <dbReference type="Pfam" id="PF04053"/>
    </source>
</evidence>
<evidence type="ECO:0000256" key="4">
    <source>
        <dbReference type="ARBA" id="ARBA00022448"/>
    </source>
</evidence>
<gene>
    <name evidence="19" type="ORF">AAWM_01424</name>
</gene>
<comment type="similarity">
    <text evidence="3">Belongs to the WD repeat COPB2 family.</text>
</comment>
<keyword evidence="11" id="KW-0472">Membrane</keyword>
<dbReference type="Pfam" id="PF00400">
    <property type="entry name" value="WD40"/>
    <property type="match status" value="5"/>
</dbReference>
<feature type="domain" description="COPA/B TPR" evidence="18">
    <location>
        <begin position="847"/>
        <end position="1027"/>
    </location>
</feature>
<dbReference type="FunFam" id="1.25.40.470:FF:000001">
    <property type="entry name" value="Coatomer subunit beta"/>
    <property type="match status" value="1"/>
</dbReference>
<keyword evidence="20" id="KW-1185">Reference proteome</keyword>
<dbReference type="Pfam" id="PF04716">
    <property type="entry name" value="ETC_C1_NDUFA5"/>
    <property type="match status" value="1"/>
</dbReference>
<dbReference type="GO" id="GO:0000139">
    <property type="term" value="C:Golgi membrane"/>
    <property type="evidence" value="ECO:0007669"/>
    <property type="project" value="UniProtKB-SubCell"/>
</dbReference>
<dbReference type="InterPro" id="IPR050844">
    <property type="entry name" value="Coatomer_complex_subunit"/>
</dbReference>
<dbReference type="InterPro" id="IPR036322">
    <property type="entry name" value="WD40_repeat_dom_sf"/>
</dbReference>
<dbReference type="GO" id="GO:0030126">
    <property type="term" value="C:COPI vesicle coat"/>
    <property type="evidence" value="ECO:0007669"/>
    <property type="project" value="TreeGrafter"/>
</dbReference>
<evidence type="ECO:0000256" key="7">
    <source>
        <dbReference type="ARBA" id="ARBA00022737"/>
    </source>
</evidence>
<dbReference type="GO" id="GO:0006890">
    <property type="term" value="P:retrograde vesicle-mediated transport, Golgi to endoplasmic reticulum"/>
    <property type="evidence" value="ECO:0007669"/>
    <property type="project" value="TreeGrafter"/>
</dbReference>
<dbReference type="GO" id="GO:0006891">
    <property type="term" value="P:intra-Golgi vesicle-mediated transport"/>
    <property type="evidence" value="ECO:0007669"/>
    <property type="project" value="TreeGrafter"/>
</dbReference>